<accession>A0A318S5I6</accession>
<keyword evidence="1" id="KW-0732">Signal</keyword>
<dbReference type="SUPFAM" id="SSF49464">
    <property type="entry name" value="Carboxypeptidase regulatory domain-like"/>
    <property type="match status" value="1"/>
</dbReference>
<dbReference type="RefSeq" id="WP_110888672.1">
    <property type="nucleotide sequence ID" value="NZ_QJSX01000023.1"/>
</dbReference>
<evidence type="ECO:0008006" key="4">
    <source>
        <dbReference type="Google" id="ProtNLM"/>
    </source>
</evidence>
<feature type="chain" id="PRO_5016323203" description="Carboxypeptidase family protein" evidence="1">
    <location>
        <begin position="18"/>
        <end position="497"/>
    </location>
</feature>
<evidence type="ECO:0000256" key="1">
    <source>
        <dbReference type="SAM" id="SignalP"/>
    </source>
</evidence>
<gene>
    <name evidence="2" type="ORF">DES52_12316</name>
</gene>
<proteinExistence type="predicted"/>
<keyword evidence="3" id="KW-1185">Reference proteome</keyword>
<evidence type="ECO:0000313" key="3">
    <source>
        <dbReference type="Proteomes" id="UP000248326"/>
    </source>
</evidence>
<feature type="signal peptide" evidence="1">
    <location>
        <begin position="1"/>
        <end position="17"/>
    </location>
</feature>
<dbReference type="EMBL" id="QJSX01000023">
    <property type="protein sequence ID" value="PYE49422.1"/>
    <property type="molecule type" value="Genomic_DNA"/>
</dbReference>
<protein>
    <recommendedName>
        <fullName evidence="4">Carboxypeptidase family protein</fullName>
    </recommendedName>
</protein>
<dbReference type="InterPro" id="IPR008969">
    <property type="entry name" value="CarboxyPept-like_regulatory"/>
</dbReference>
<comment type="caution">
    <text evidence="2">The sequence shown here is derived from an EMBL/GenBank/DDBJ whole genome shotgun (WGS) entry which is preliminary data.</text>
</comment>
<evidence type="ECO:0000313" key="2">
    <source>
        <dbReference type="EMBL" id="PYE49422.1"/>
    </source>
</evidence>
<dbReference type="Proteomes" id="UP000248326">
    <property type="component" value="Unassembled WGS sequence"/>
</dbReference>
<dbReference type="AlphaFoldDB" id="A0A318S5I6"/>
<sequence length="497" mass="52208">MRHTLTLALLTLGLATAAPLTLSGTVSAPSGGNVKGTHVIACFPKGDACDEQFSVGTQVTASGPHAAFSLTVKKAGEYQLIAWKDMNGSGDMDDGDYSGFFSKAGSGTPGRVAAPGTNLAFSMTVRGRSSTSNGDRSLSGTVEAPKGVNLEGTVVIACVVRGDGCDENASKMMALDVAGTKASFKIEGLESSAYRLVAWKDVNRNEQFDDGDYVARLTSADGQALEVKAPRANIALRLAKVGEPASLEQPTAARAANPSPVITKGQPGYVTGQVFDSLGRPLPGASVKIDPAVSGYFVHSLGEYRTDAKGAYKARLTPEVAWKATASTSVSWLDMPMCLPSLPYGDGALFFAADGAVRHFKIDTNVAHLIVAQQFVVTTNPAERPRFIGDQRVNKFKVTLRPLGNAVDGARVPGVDTVVSVAKGGWSTDSTSFDLNELPLARYELKVAYVESDGSLTPLVVRNTTGRANAPFAGSTVVEFEDIRGCAAQSKIEFQFP</sequence>
<reference evidence="2 3" key="1">
    <citation type="submission" date="2018-06" db="EMBL/GenBank/DDBJ databases">
        <title>Genomic Encyclopedia of Type Strains, Phase IV (KMG-IV): sequencing the most valuable type-strain genomes for metagenomic binning, comparative biology and taxonomic classification.</title>
        <authorList>
            <person name="Goeker M."/>
        </authorList>
    </citation>
    <scope>NUCLEOTIDE SEQUENCE [LARGE SCALE GENOMIC DNA]</scope>
    <source>
        <strain evidence="2 3">DSM 18048</strain>
    </source>
</reference>
<dbReference type="OrthoDB" id="9800887at2"/>
<organism evidence="2 3">
    <name type="scientific">Deinococcus yavapaiensis KR-236</name>
    <dbReference type="NCBI Taxonomy" id="694435"/>
    <lineage>
        <taxon>Bacteria</taxon>
        <taxon>Thermotogati</taxon>
        <taxon>Deinococcota</taxon>
        <taxon>Deinococci</taxon>
        <taxon>Deinococcales</taxon>
        <taxon>Deinococcaceae</taxon>
        <taxon>Deinococcus</taxon>
    </lineage>
</organism>
<name>A0A318S5I6_9DEIO</name>